<dbReference type="AlphaFoldDB" id="A0AAD7XFI5"/>
<evidence type="ECO:0000256" key="3">
    <source>
        <dbReference type="ARBA" id="ARBA00022692"/>
    </source>
</evidence>
<dbReference type="GO" id="GO:0015369">
    <property type="term" value="F:calcium:proton antiporter activity"/>
    <property type="evidence" value="ECO:0007669"/>
    <property type="project" value="TreeGrafter"/>
</dbReference>
<feature type="compositionally biased region" description="Polar residues" evidence="7">
    <location>
        <begin position="31"/>
        <end position="41"/>
    </location>
</feature>
<feature type="transmembrane region" description="Helical" evidence="8">
    <location>
        <begin position="200"/>
        <end position="218"/>
    </location>
</feature>
<keyword evidence="3 8" id="KW-0812">Transmembrane</keyword>
<sequence>MAQHHVSPDIERGTSETQDEFQPLVPPLNGNPKSAVSTPTATKNAHEAQARLKYLKWGDWRKCITLILEPWGLSIFLICIPFAWVSHWKVESWGHEVQFSLCFLSIMALQNIFETCGDQLAWRTGEDIGEFICITFKNCVEATLALILLRRCHLRLLQSTIVGVVVLHLLLVQGTTFFIGGTRTVKQTLGDHQVAINPSLLMVGVLSVVLPTTLFAALDRGDSVTVAASLPIPLVGDVVRGWILKTSHAVSIMLLIIYAISRVHRWRPPPSNAPPVESSHSSRRIHTAAATTGTPSRSTDTRSGTADTRTSDVPATPPAARIPLAQHPTALEEENESQGEHESRGENGPQGENEPREESNSVVENSPKEKIVKVIPLTMCLTILIASVTVTCGTAEFLVESIDPVQERYHIQTEFFGLILLPLVSFLPEAMVALFKFPSKIIVVFFGFLPTEMRSVLRSDRLKFLVKEILPLIIPKFTGKVVRMVFDYAWELQEKLQKMAPEPQARGTPIDSSIQFLLWWMPVVILVGWCTGKPIHLLFDFFEVVLLLGTCFLVNHVTADGETNFAEGFTMFTFYAMIATTAWFYPGQSEVGYMLSCPGSVAAAVASGVQNALVL</sequence>
<feature type="transmembrane region" description="Helical" evidence="8">
    <location>
        <begin position="238"/>
        <end position="260"/>
    </location>
</feature>
<feature type="transmembrane region" description="Helical" evidence="8">
    <location>
        <begin position="161"/>
        <end position="179"/>
    </location>
</feature>
<protein>
    <recommendedName>
        <fullName evidence="9">Sodium/calcium exchanger membrane region domain-containing protein</fullName>
    </recommendedName>
</protein>
<organism evidence="10 11">
    <name type="scientific">Trametes cubensis</name>
    <dbReference type="NCBI Taxonomy" id="1111947"/>
    <lineage>
        <taxon>Eukaryota</taxon>
        <taxon>Fungi</taxon>
        <taxon>Dikarya</taxon>
        <taxon>Basidiomycota</taxon>
        <taxon>Agaricomycotina</taxon>
        <taxon>Agaricomycetes</taxon>
        <taxon>Polyporales</taxon>
        <taxon>Polyporaceae</taxon>
        <taxon>Trametes</taxon>
    </lineage>
</organism>
<evidence type="ECO:0000256" key="6">
    <source>
        <dbReference type="ARBA" id="ARBA00023136"/>
    </source>
</evidence>
<keyword evidence="2" id="KW-0813">Transport</keyword>
<dbReference type="GO" id="GO:0006874">
    <property type="term" value="P:intracellular calcium ion homeostasis"/>
    <property type="evidence" value="ECO:0007669"/>
    <property type="project" value="TreeGrafter"/>
</dbReference>
<dbReference type="GO" id="GO:0012505">
    <property type="term" value="C:endomembrane system"/>
    <property type="evidence" value="ECO:0007669"/>
    <property type="project" value="UniProtKB-SubCell"/>
</dbReference>
<feature type="compositionally biased region" description="Basic and acidic residues" evidence="7">
    <location>
        <begin position="1"/>
        <end position="14"/>
    </location>
</feature>
<comment type="caution">
    <text evidence="10">The sequence shown here is derived from an EMBL/GenBank/DDBJ whole genome shotgun (WGS) entry which is preliminary data.</text>
</comment>
<accession>A0AAD7XFI5</accession>
<evidence type="ECO:0000256" key="4">
    <source>
        <dbReference type="ARBA" id="ARBA00022989"/>
    </source>
</evidence>
<evidence type="ECO:0000256" key="5">
    <source>
        <dbReference type="ARBA" id="ARBA00023065"/>
    </source>
</evidence>
<feature type="transmembrane region" description="Helical" evidence="8">
    <location>
        <begin position="419"/>
        <end position="449"/>
    </location>
</feature>
<keyword evidence="5" id="KW-0406">Ion transport</keyword>
<feature type="transmembrane region" description="Helical" evidence="8">
    <location>
        <begin position="565"/>
        <end position="585"/>
    </location>
</feature>
<feature type="transmembrane region" description="Helical" evidence="8">
    <location>
        <begin position="510"/>
        <end position="530"/>
    </location>
</feature>
<reference evidence="10" key="1">
    <citation type="submission" date="2022-11" db="EMBL/GenBank/DDBJ databases">
        <title>Genome Sequence of Cubamyces cubensis.</title>
        <authorList>
            <person name="Buettner E."/>
        </authorList>
    </citation>
    <scope>NUCLEOTIDE SEQUENCE</scope>
    <source>
        <strain evidence="10">MPL-01</strain>
    </source>
</reference>
<dbReference type="Proteomes" id="UP001215151">
    <property type="component" value="Unassembled WGS sequence"/>
</dbReference>
<dbReference type="Pfam" id="PF01699">
    <property type="entry name" value="Na_Ca_ex"/>
    <property type="match status" value="1"/>
</dbReference>
<dbReference type="PANTHER" id="PTHR31503">
    <property type="entry name" value="VACUOLAR CALCIUM ION TRANSPORTER"/>
    <property type="match status" value="1"/>
</dbReference>
<dbReference type="GO" id="GO:0000329">
    <property type="term" value="C:fungal-type vacuole membrane"/>
    <property type="evidence" value="ECO:0007669"/>
    <property type="project" value="TreeGrafter"/>
</dbReference>
<feature type="domain" description="Sodium/calcium exchanger membrane region" evidence="9">
    <location>
        <begin position="382"/>
        <end position="434"/>
    </location>
</feature>
<dbReference type="InterPro" id="IPR004837">
    <property type="entry name" value="NaCa_Exmemb"/>
</dbReference>
<comment type="subcellular location">
    <subcellularLocation>
        <location evidence="1">Endomembrane system</location>
        <topology evidence="1">Multi-pass membrane protein</topology>
    </subcellularLocation>
</comment>
<name>A0AAD7XFI5_9APHY</name>
<evidence type="ECO:0000256" key="8">
    <source>
        <dbReference type="SAM" id="Phobius"/>
    </source>
</evidence>
<feature type="transmembrane region" description="Helical" evidence="8">
    <location>
        <begin position="374"/>
        <end position="399"/>
    </location>
</feature>
<evidence type="ECO:0000313" key="11">
    <source>
        <dbReference type="Proteomes" id="UP001215151"/>
    </source>
</evidence>
<evidence type="ECO:0000313" key="10">
    <source>
        <dbReference type="EMBL" id="KAJ8497076.1"/>
    </source>
</evidence>
<evidence type="ECO:0000256" key="2">
    <source>
        <dbReference type="ARBA" id="ARBA00022448"/>
    </source>
</evidence>
<dbReference type="PANTHER" id="PTHR31503:SF20">
    <property type="entry name" value="CA(2+)_H(+) EXCHANGER, PUTATIVE (EUROFUNG)-RELATED"/>
    <property type="match status" value="1"/>
</dbReference>
<keyword evidence="6 8" id="KW-0472">Membrane</keyword>
<gene>
    <name evidence="10" type="ORF">ONZ51_g724</name>
</gene>
<feature type="region of interest" description="Disordered" evidence="7">
    <location>
        <begin position="1"/>
        <end position="41"/>
    </location>
</feature>
<evidence type="ECO:0000256" key="7">
    <source>
        <dbReference type="SAM" id="MobiDB-lite"/>
    </source>
</evidence>
<dbReference type="InterPro" id="IPR004713">
    <property type="entry name" value="CaH_exchang"/>
</dbReference>
<feature type="region of interest" description="Disordered" evidence="7">
    <location>
        <begin position="270"/>
        <end position="364"/>
    </location>
</feature>
<keyword evidence="4 8" id="KW-1133">Transmembrane helix</keyword>
<evidence type="ECO:0000256" key="1">
    <source>
        <dbReference type="ARBA" id="ARBA00004127"/>
    </source>
</evidence>
<feature type="transmembrane region" description="Helical" evidence="8">
    <location>
        <begin position="63"/>
        <end position="85"/>
    </location>
</feature>
<evidence type="ECO:0000259" key="9">
    <source>
        <dbReference type="Pfam" id="PF01699"/>
    </source>
</evidence>
<proteinExistence type="predicted"/>
<dbReference type="EMBL" id="JAPEVG010000009">
    <property type="protein sequence ID" value="KAJ8497076.1"/>
    <property type="molecule type" value="Genomic_DNA"/>
</dbReference>
<feature type="compositionally biased region" description="Polar residues" evidence="7">
    <location>
        <begin position="289"/>
        <end position="313"/>
    </location>
</feature>
<keyword evidence="11" id="KW-1185">Reference proteome</keyword>